<evidence type="ECO:0000256" key="7">
    <source>
        <dbReference type="RuleBase" id="RU003827"/>
    </source>
</evidence>
<comment type="similarity">
    <text evidence="2 7">Belongs to the EMP24/GP25L family.</text>
</comment>
<feature type="transmembrane region" description="Helical" evidence="8">
    <location>
        <begin position="136"/>
        <end position="158"/>
    </location>
</feature>
<protein>
    <submittedName>
        <fullName evidence="12">GOLD domain-containing protein</fullName>
    </submittedName>
</protein>
<proteinExistence type="inferred from homology"/>
<sequence length="169" mass="19295">MEKDVMVIGEYDVSAGATSHVNIEVKDTKGHIFFQKSDITKGKFTFSAEDDETFDVCFRCTAAVGTHEQREIYLDIKQGVETKNYAALAEAENLKPIEAELKRIEYISDSIVKDFVSMHSRADAMRNINASTHSRVLYFSVFSMLCLVALATWQVLYLRRYFKSKKLID</sequence>
<evidence type="ECO:0000256" key="5">
    <source>
        <dbReference type="ARBA" id="ARBA00022989"/>
    </source>
</evidence>
<keyword evidence="6 8" id="KW-0472">Membrane</keyword>
<dbReference type="AlphaFoldDB" id="A0A183SLR3"/>
<dbReference type="WBParaSite" id="SSLN_0000532401-mRNA-1">
    <property type="protein sequence ID" value="SSLN_0000532401-mRNA-1"/>
    <property type="gene ID" value="SSLN_0000532401"/>
</dbReference>
<name>A0A183SLR3_SCHSO</name>
<dbReference type="Pfam" id="PF01105">
    <property type="entry name" value="EMP24_GP25L"/>
    <property type="match status" value="1"/>
</dbReference>
<dbReference type="Proteomes" id="UP000275846">
    <property type="component" value="Unassembled WGS sequence"/>
</dbReference>
<evidence type="ECO:0000313" key="10">
    <source>
        <dbReference type="EMBL" id="VDL91546.1"/>
    </source>
</evidence>
<accession>A0A183SLR3</accession>
<evidence type="ECO:0000256" key="4">
    <source>
        <dbReference type="ARBA" id="ARBA00022729"/>
    </source>
</evidence>
<dbReference type="STRING" id="70667.A0A183SLR3"/>
<evidence type="ECO:0000256" key="1">
    <source>
        <dbReference type="ARBA" id="ARBA00004479"/>
    </source>
</evidence>
<evidence type="ECO:0000259" key="9">
    <source>
        <dbReference type="PROSITE" id="PS50866"/>
    </source>
</evidence>
<evidence type="ECO:0000313" key="12">
    <source>
        <dbReference type="WBParaSite" id="SSLN_0000532401-mRNA-1"/>
    </source>
</evidence>
<evidence type="ECO:0000256" key="6">
    <source>
        <dbReference type="ARBA" id="ARBA00023136"/>
    </source>
</evidence>
<evidence type="ECO:0000313" key="11">
    <source>
        <dbReference type="Proteomes" id="UP000275846"/>
    </source>
</evidence>
<feature type="domain" description="GOLD" evidence="9">
    <location>
        <begin position="1"/>
        <end position="78"/>
    </location>
</feature>
<dbReference type="InterPro" id="IPR009038">
    <property type="entry name" value="GOLD_dom"/>
</dbReference>
<keyword evidence="5 8" id="KW-1133">Transmembrane helix</keyword>
<keyword evidence="3 7" id="KW-0812">Transmembrane</keyword>
<dbReference type="EMBL" id="UYSU01033139">
    <property type="protein sequence ID" value="VDL91546.1"/>
    <property type="molecule type" value="Genomic_DNA"/>
</dbReference>
<organism evidence="12">
    <name type="scientific">Schistocephalus solidus</name>
    <name type="common">Tapeworm</name>
    <dbReference type="NCBI Taxonomy" id="70667"/>
    <lineage>
        <taxon>Eukaryota</taxon>
        <taxon>Metazoa</taxon>
        <taxon>Spiralia</taxon>
        <taxon>Lophotrochozoa</taxon>
        <taxon>Platyhelminthes</taxon>
        <taxon>Cestoda</taxon>
        <taxon>Eucestoda</taxon>
        <taxon>Diphyllobothriidea</taxon>
        <taxon>Diphyllobothriidae</taxon>
        <taxon>Schistocephalus</taxon>
    </lineage>
</organism>
<dbReference type="PANTHER" id="PTHR22811">
    <property type="entry name" value="TRANSMEMBRANE EMP24 DOMAIN-CONTAINING PROTEIN"/>
    <property type="match status" value="1"/>
</dbReference>
<evidence type="ECO:0000256" key="8">
    <source>
        <dbReference type="SAM" id="Phobius"/>
    </source>
</evidence>
<keyword evidence="4" id="KW-0732">Signal</keyword>
<reference evidence="12" key="1">
    <citation type="submission" date="2016-06" db="UniProtKB">
        <authorList>
            <consortium name="WormBaseParasite"/>
        </authorList>
    </citation>
    <scope>IDENTIFICATION</scope>
</reference>
<gene>
    <name evidence="10" type="ORF">SSLN_LOCUS5161</name>
</gene>
<dbReference type="SMART" id="SM01190">
    <property type="entry name" value="EMP24_GP25L"/>
    <property type="match status" value="1"/>
</dbReference>
<dbReference type="PROSITE" id="PS50866">
    <property type="entry name" value="GOLD"/>
    <property type="match status" value="1"/>
</dbReference>
<comment type="subcellular location">
    <subcellularLocation>
        <location evidence="1 7">Membrane</location>
        <topology evidence="1 7">Single-pass type I membrane protein</topology>
    </subcellularLocation>
</comment>
<evidence type="ECO:0000256" key="2">
    <source>
        <dbReference type="ARBA" id="ARBA00007104"/>
    </source>
</evidence>
<keyword evidence="11" id="KW-1185">Reference proteome</keyword>
<dbReference type="OrthoDB" id="759142at2759"/>
<reference evidence="10 11" key="2">
    <citation type="submission" date="2018-11" db="EMBL/GenBank/DDBJ databases">
        <authorList>
            <consortium name="Pathogen Informatics"/>
        </authorList>
    </citation>
    <scope>NUCLEOTIDE SEQUENCE [LARGE SCALE GENOMIC DNA]</scope>
    <source>
        <strain evidence="10 11">NST_G2</strain>
    </source>
</reference>
<dbReference type="GO" id="GO:0016020">
    <property type="term" value="C:membrane"/>
    <property type="evidence" value="ECO:0007669"/>
    <property type="project" value="UniProtKB-SubCell"/>
</dbReference>
<dbReference type="InterPro" id="IPR015720">
    <property type="entry name" value="Emp24-like"/>
</dbReference>
<evidence type="ECO:0000256" key="3">
    <source>
        <dbReference type="ARBA" id="ARBA00022692"/>
    </source>
</evidence>